<dbReference type="GO" id="GO:0000156">
    <property type="term" value="F:phosphorelay response regulator activity"/>
    <property type="evidence" value="ECO:0007669"/>
    <property type="project" value="TreeGrafter"/>
</dbReference>
<dbReference type="PANTHER" id="PTHR42878:SF7">
    <property type="entry name" value="SENSOR HISTIDINE KINASE GLRK"/>
    <property type="match status" value="1"/>
</dbReference>
<organism evidence="14 15">
    <name type="scientific">Aurantiacibacter rhizosphaerae</name>
    <dbReference type="NCBI Taxonomy" id="2691582"/>
    <lineage>
        <taxon>Bacteria</taxon>
        <taxon>Pseudomonadati</taxon>
        <taxon>Pseudomonadota</taxon>
        <taxon>Alphaproteobacteria</taxon>
        <taxon>Sphingomonadales</taxon>
        <taxon>Erythrobacteraceae</taxon>
        <taxon>Aurantiacibacter</taxon>
    </lineage>
</organism>
<dbReference type="GO" id="GO:0030295">
    <property type="term" value="F:protein kinase activator activity"/>
    <property type="evidence" value="ECO:0007669"/>
    <property type="project" value="TreeGrafter"/>
</dbReference>
<keyword evidence="11" id="KW-0902">Two-component regulatory system</keyword>
<comment type="catalytic activity">
    <reaction evidence="1">
        <text>ATP + protein L-histidine = ADP + protein N-phospho-L-histidine.</text>
        <dbReference type="EC" id="2.7.13.3"/>
    </reaction>
</comment>
<dbReference type="EC" id="2.7.13.3" evidence="3"/>
<dbReference type="SMART" id="SM00387">
    <property type="entry name" value="HATPase_c"/>
    <property type="match status" value="1"/>
</dbReference>
<dbReference type="EMBL" id="WUBR01000002">
    <property type="protein sequence ID" value="MWV28339.1"/>
    <property type="molecule type" value="Genomic_DNA"/>
</dbReference>
<keyword evidence="12" id="KW-0472">Membrane</keyword>
<evidence type="ECO:0000313" key="15">
    <source>
        <dbReference type="Proteomes" id="UP000461409"/>
    </source>
</evidence>
<comment type="caution">
    <text evidence="14">The sequence shown here is derived from an EMBL/GenBank/DDBJ whole genome shotgun (WGS) entry which is preliminary data.</text>
</comment>
<dbReference type="SMART" id="SM00091">
    <property type="entry name" value="PAS"/>
    <property type="match status" value="1"/>
</dbReference>
<evidence type="ECO:0000256" key="8">
    <source>
        <dbReference type="ARBA" id="ARBA00022777"/>
    </source>
</evidence>
<dbReference type="PANTHER" id="PTHR42878">
    <property type="entry name" value="TWO-COMPONENT HISTIDINE KINASE"/>
    <property type="match status" value="1"/>
</dbReference>
<gene>
    <name evidence="14" type="ORF">GRF63_10520</name>
</gene>
<dbReference type="InterPro" id="IPR005467">
    <property type="entry name" value="His_kinase_dom"/>
</dbReference>
<dbReference type="Gene3D" id="1.10.287.130">
    <property type="match status" value="1"/>
</dbReference>
<dbReference type="PRINTS" id="PR00344">
    <property type="entry name" value="BCTRLSENSOR"/>
</dbReference>
<reference evidence="14 15" key="2">
    <citation type="submission" date="2020-02" db="EMBL/GenBank/DDBJ databases">
        <title>Erythrobacter dongmakensis sp. nov., isolated from a tidal mudflat.</title>
        <authorList>
            <person name="Kim I.S."/>
        </authorList>
    </citation>
    <scope>NUCLEOTIDE SEQUENCE [LARGE SCALE GENOMIC DNA]</scope>
    <source>
        <strain evidence="14 15">GH3-10</strain>
    </source>
</reference>
<dbReference type="InterPro" id="IPR004358">
    <property type="entry name" value="Sig_transdc_His_kin-like_C"/>
</dbReference>
<dbReference type="GO" id="GO:0016020">
    <property type="term" value="C:membrane"/>
    <property type="evidence" value="ECO:0007669"/>
    <property type="project" value="UniProtKB-SubCell"/>
</dbReference>
<dbReference type="RefSeq" id="WP_160485945.1">
    <property type="nucleotide sequence ID" value="NZ_WUBR01000002.1"/>
</dbReference>
<evidence type="ECO:0000256" key="5">
    <source>
        <dbReference type="ARBA" id="ARBA00022679"/>
    </source>
</evidence>
<comment type="subcellular location">
    <subcellularLocation>
        <location evidence="2">Membrane</location>
        <topology evidence="2">Multi-pass membrane protein</topology>
    </subcellularLocation>
</comment>
<evidence type="ECO:0000256" key="7">
    <source>
        <dbReference type="ARBA" id="ARBA00022741"/>
    </source>
</evidence>
<dbReference type="CDD" id="cd00082">
    <property type="entry name" value="HisKA"/>
    <property type="match status" value="1"/>
</dbReference>
<sequence length="361" mass="40174">MPFSHLDGQPVPILPEDEGLLSFIVDSGPNLIFVKDEESRILYANQAFLAIYPPDERDAVVGSTTIESFTKEEADLFLSEDRRAFSEGESEIVEEISDWKAQRITLLSRKKVFHTKSGERRLVCISTNITALAARERRLVRLNAKLKVYSHSIAHDLRNPIATMISGLSLIRRDKGTVLSERSEKIMDAMKESATGLSGYIGSMLTAAAEETSASDFQPYDLNILLEEVRFNLTVAIEQAGLRLNVTRLPVARVEPNLLRQLFQNLIENSIKHAGVESPVVTIHHKEEGGEHVFYVGDNGKGIPEEKKALVFSQFFKGGSQDGLGLGLTICQRIANLHDGFIEIHDREENGCCMVVRIAAR</sequence>
<dbReference type="GO" id="GO:0000155">
    <property type="term" value="F:phosphorelay sensor kinase activity"/>
    <property type="evidence" value="ECO:0007669"/>
    <property type="project" value="InterPro"/>
</dbReference>
<evidence type="ECO:0000256" key="6">
    <source>
        <dbReference type="ARBA" id="ARBA00022692"/>
    </source>
</evidence>
<dbReference type="AlphaFoldDB" id="A0A844XF15"/>
<dbReference type="InterPro" id="IPR003594">
    <property type="entry name" value="HATPase_dom"/>
</dbReference>
<reference evidence="14 15" key="1">
    <citation type="submission" date="2019-12" db="EMBL/GenBank/DDBJ databases">
        <authorList>
            <person name="Lee S.D."/>
        </authorList>
    </citation>
    <scope>NUCLEOTIDE SEQUENCE [LARGE SCALE GENOMIC DNA]</scope>
    <source>
        <strain evidence="14 15">GH3-10</strain>
    </source>
</reference>
<evidence type="ECO:0000256" key="2">
    <source>
        <dbReference type="ARBA" id="ARBA00004141"/>
    </source>
</evidence>
<dbReference type="GO" id="GO:0005524">
    <property type="term" value="F:ATP binding"/>
    <property type="evidence" value="ECO:0007669"/>
    <property type="project" value="UniProtKB-KW"/>
</dbReference>
<dbReference type="SUPFAM" id="SSF47384">
    <property type="entry name" value="Homodimeric domain of signal transducing histidine kinase"/>
    <property type="match status" value="1"/>
</dbReference>
<keyword evidence="6" id="KW-0812">Transmembrane</keyword>
<dbReference type="InterPro" id="IPR050351">
    <property type="entry name" value="BphY/WalK/GraS-like"/>
</dbReference>
<accession>A0A844XF15</accession>
<evidence type="ECO:0000256" key="1">
    <source>
        <dbReference type="ARBA" id="ARBA00000085"/>
    </source>
</evidence>
<dbReference type="Gene3D" id="3.30.450.20">
    <property type="entry name" value="PAS domain"/>
    <property type="match status" value="1"/>
</dbReference>
<keyword evidence="10" id="KW-1133">Transmembrane helix</keyword>
<feature type="domain" description="Histidine kinase" evidence="13">
    <location>
        <begin position="152"/>
        <end position="361"/>
    </location>
</feature>
<dbReference type="InterPro" id="IPR000014">
    <property type="entry name" value="PAS"/>
</dbReference>
<dbReference type="Gene3D" id="3.30.565.10">
    <property type="entry name" value="Histidine kinase-like ATPase, C-terminal domain"/>
    <property type="match status" value="1"/>
</dbReference>
<proteinExistence type="predicted"/>
<dbReference type="InterPro" id="IPR035965">
    <property type="entry name" value="PAS-like_dom_sf"/>
</dbReference>
<evidence type="ECO:0000256" key="4">
    <source>
        <dbReference type="ARBA" id="ARBA00022553"/>
    </source>
</evidence>
<keyword evidence="9" id="KW-0067">ATP-binding</keyword>
<dbReference type="CDD" id="cd00130">
    <property type="entry name" value="PAS"/>
    <property type="match status" value="1"/>
</dbReference>
<dbReference type="Pfam" id="PF00512">
    <property type="entry name" value="HisKA"/>
    <property type="match status" value="1"/>
</dbReference>
<name>A0A844XF15_9SPHN</name>
<keyword evidence="7" id="KW-0547">Nucleotide-binding</keyword>
<dbReference type="SUPFAM" id="SSF55785">
    <property type="entry name" value="PYP-like sensor domain (PAS domain)"/>
    <property type="match status" value="1"/>
</dbReference>
<keyword evidence="5" id="KW-0808">Transferase</keyword>
<keyword evidence="15" id="KW-1185">Reference proteome</keyword>
<dbReference type="Proteomes" id="UP000461409">
    <property type="component" value="Unassembled WGS sequence"/>
</dbReference>
<dbReference type="InterPro" id="IPR036890">
    <property type="entry name" value="HATPase_C_sf"/>
</dbReference>
<keyword evidence="8" id="KW-0418">Kinase</keyword>
<keyword evidence="4" id="KW-0597">Phosphoprotein</keyword>
<dbReference type="GO" id="GO:0007234">
    <property type="term" value="P:osmosensory signaling via phosphorelay pathway"/>
    <property type="evidence" value="ECO:0007669"/>
    <property type="project" value="TreeGrafter"/>
</dbReference>
<dbReference type="InterPro" id="IPR036097">
    <property type="entry name" value="HisK_dim/P_sf"/>
</dbReference>
<dbReference type="InterPro" id="IPR003661">
    <property type="entry name" value="HisK_dim/P_dom"/>
</dbReference>
<evidence type="ECO:0000313" key="14">
    <source>
        <dbReference type="EMBL" id="MWV28339.1"/>
    </source>
</evidence>
<protein>
    <recommendedName>
        <fullName evidence="3">histidine kinase</fullName>
        <ecNumber evidence="3">2.7.13.3</ecNumber>
    </recommendedName>
</protein>
<dbReference type="InterPro" id="IPR013656">
    <property type="entry name" value="PAS_4"/>
</dbReference>
<evidence type="ECO:0000256" key="3">
    <source>
        <dbReference type="ARBA" id="ARBA00012438"/>
    </source>
</evidence>
<dbReference type="SUPFAM" id="SSF55874">
    <property type="entry name" value="ATPase domain of HSP90 chaperone/DNA topoisomerase II/histidine kinase"/>
    <property type="match status" value="1"/>
</dbReference>
<dbReference type="Pfam" id="PF08448">
    <property type="entry name" value="PAS_4"/>
    <property type="match status" value="1"/>
</dbReference>
<dbReference type="CDD" id="cd00075">
    <property type="entry name" value="HATPase"/>
    <property type="match status" value="1"/>
</dbReference>
<evidence type="ECO:0000259" key="13">
    <source>
        <dbReference type="PROSITE" id="PS50109"/>
    </source>
</evidence>
<dbReference type="Pfam" id="PF02518">
    <property type="entry name" value="HATPase_c"/>
    <property type="match status" value="1"/>
</dbReference>
<evidence type="ECO:0000256" key="10">
    <source>
        <dbReference type="ARBA" id="ARBA00022989"/>
    </source>
</evidence>
<dbReference type="PROSITE" id="PS50109">
    <property type="entry name" value="HIS_KIN"/>
    <property type="match status" value="1"/>
</dbReference>
<evidence type="ECO:0000256" key="9">
    <source>
        <dbReference type="ARBA" id="ARBA00022840"/>
    </source>
</evidence>
<evidence type="ECO:0000256" key="11">
    <source>
        <dbReference type="ARBA" id="ARBA00023012"/>
    </source>
</evidence>
<evidence type="ECO:0000256" key="12">
    <source>
        <dbReference type="ARBA" id="ARBA00023136"/>
    </source>
</evidence>